<dbReference type="STRING" id="740709.A10D4_01662"/>
<keyword evidence="1" id="KW-0732">Signal</keyword>
<dbReference type="EMBL" id="AMRG01000002">
    <property type="protein sequence ID" value="EKE86908.1"/>
    <property type="molecule type" value="Genomic_DNA"/>
</dbReference>
<dbReference type="InterPro" id="IPR024409">
    <property type="entry name" value="DUF3833"/>
</dbReference>
<dbReference type="eggNOG" id="ENOG5031DNS">
    <property type="taxonomic scope" value="Bacteria"/>
</dbReference>
<dbReference type="Pfam" id="PF12915">
    <property type="entry name" value="DUF3833"/>
    <property type="match status" value="1"/>
</dbReference>
<comment type="caution">
    <text evidence="2">The sequence shown here is derived from an EMBL/GenBank/DDBJ whole genome shotgun (WGS) entry which is preliminary data.</text>
</comment>
<dbReference type="PATRIC" id="fig|740709.3.peg.334"/>
<dbReference type="RefSeq" id="WP_008487312.1">
    <property type="nucleotide sequence ID" value="NZ_AMRG01000002.1"/>
</dbReference>
<dbReference type="Proteomes" id="UP000014115">
    <property type="component" value="Unassembled WGS sequence"/>
</dbReference>
<reference evidence="2 3" key="1">
    <citation type="journal article" date="2012" name="J. Bacteriol.">
        <title>Genome Sequence of Idiomarina xiamenensis Type Strain 10-D-4.</title>
        <authorList>
            <person name="Lai Q."/>
            <person name="Wang L."/>
            <person name="Wang W."/>
            <person name="Shao Z."/>
        </authorList>
    </citation>
    <scope>NUCLEOTIDE SEQUENCE [LARGE SCALE GENOMIC DNA]</scope>
    <source>
        <strain evidence="2 3">10-D-4</strain>
    </source>
</reference>
<evidence type="ECO:0000313" key="3">
    <source>
        <dbReference type="Proteomes" id="UP000014115"/>
    </source>
</evidence>
<keyword evidence="3" id="KW-1185">Reference proteome</keyword>
<dbReference type="PROSITE" id="PS51257">
    <property type="entry name" value="PROKAR_LIPOPROTEIN"/>
    <property type="match status" value="1"/>
</dbReference>
<dbReference type="AlphaFoldDB" id="K2KFX3"/>
<dbReference type="OrthoDB" id="5296954at2"/>
<protein>
    <recommendedName>
        <fullName evidence="4">Lipoprotein</fullName>
    </recommendedName>
</protein>
<evidence type="ECO:0000313" key="2">
    <source>
        <dbReference type="EMBL" id="EKE86908.1"/>
    </source>
</evidence>
<feature type="signal peptide" evidence="1">
    <location>
        <begin position="1"/>
        <end position="21"/>
    </location>
</feature>
<feature type="chain" id="PRO_5003862322" description="Lipoprotein" evidence="1">
    <location>
        <begin position="22"/>
        <end position="175"/>
    </location>
</feature>
<proteinExistence type="predicted"/>
<accession>K2KFX3</accession>
<organism evidence="2 3">
    <name type="scientific">Idiomarina xiamenensis 10-D-4</name>
    <dbReference type="NCBI Taxonomy" id="740709"/>
    <lineage>
        <taxon>Bacteria</taxon>
        <taxon>Pseudomonadati</taxon>
        <taxon>Pseudomonadota</taxon>
        <taxon>Gammaproteobacteria</taxon>
        <taxon>Alteromonadales</taxon>
        <taxon>Idiomarinaceae</taxon>
        <taxon>Idiomarina</taxon>
    </lineage>
</organism>
<name>K2KFX3_9GAMM</name>
<gene>
    <name evidence="2" type="ORF">A10D4_01662</name>
</gene>
<evidence type="ECO:0000256" key="1">
    <source>
        <dbReference type="SAM" id="SignalP"/>
    </source>
</evidence>
<evidence type="ECO:0008006" key="4">
    <source>
        <dbReference type="Google" id="ProtNLM"/>
    </source>
</evidence>
<sequence length="175" mass="19851">MKLGYQALVLVAVLLLSACSADISDYRSEQPQLKLEQFFQGDLIAYGTVQDYSGKVIQRFRVELQGSWDGDQGELAEQFYYADGRQQERVWKLRKTGPDSYEGRAGDVEGVASGQVAGNAFHWTYDLEVEVDGEPMVLGIDDWMYLVDENNLINRSKMYKYGLPVGEITLYIGRR</sequence>